<dbReference type="Proteomes" id="UP000501690">
    <property type="component" value="Linkage Group LG4"/>
</dbReference>
<protein>
    <submittedName>
        <fullName evidence="1">Uncharacterized protein</fullName>
    </submittedName>
</protein>
<gene>
    <name evidence="1" type="ORF">DEO72_LG4g1374</name>
</gene>
<evidence type="ECO:0000313" key="1">
    <source>
        <dbReference type="EMBL" id="QCD90419.1"/>
    </source>
</evidence>
<name>A0A4D6LNH7_VIGUN</name>
<organism evidence="1 2">
    <name type="scientific">Vigna unguiculata</name>
    <name type="common">Cowpea</name>
    <dbReference type="NCBI Taxonomy" id="3917"/>
    <lineage>
        <taxon>Eukaryota</taxon>
        <taxon>Viridiplantae</taxon>
        <taxon>Streptophyta</taxon>
        <taxon>Embryophyta</taxon>
        <taxon>Tracheophyta</taxon>
        <taxon>Spermatophyta</taxon>
        <taxon>Magnoliopsida</taxon>
        <taxon>eudicotyledons</taxon>
        <taxon>Gunneridae</taxon>
        <taxon>Pentapetalae</taxon>
        <taxon>rosids</taxon>
        <taxon>fabids</taxon>
        <taxon>Fabales</taxon>
        <taxon>Fabaceae</taxon>
        <taxon>Papilionoideae</taxon>
        <taxon>50 kb inversion clade</taxon>
        <taxon>NPAAA clade</taxon>
        <taxon>indigoferoid/millettioid clade</taxon>
        <taxon>Phaseoleae</taxon>
        <taxon>Vigna</taxon>
    </lineage>
</organism>
<evidence type="ECO:0000313" key="2">
    <source>
        <dbReference type="Proteomes" id="UP000501690"/>
    </source>
</evidence>
<keyword evidence="2" id="KW-1185">Reference proteome</keyword>
<accession>A0A4D6LNH7</accession>
<reference evidence="1 2" key="1">
    <citation type="submission" date="2019-04" db="EMBL/GenBank/DDBJ databases">
        <title>An improved genome assembly and genetic linkage map for asparagus bean, Vigna unguiculata ssp. sesquipedialis.</title>
        <authorList>
            <person name="Xia Q."/>
            <person name="Zhang R."/>
            <person name="Dong Y."/>
        </authorList>
    </citation>
    <scope>NUCLEOTIDE SEQUENCE [LARGE SCALE GENOMIC DNA]</scope>
    <source>
        <tissue evidence="1">Leaf</tissue>
    </source>
</reference>
<dbReference type="AlphaFoldDB" id="A0A4D6LNH7"/>
<sequence length="58" mass="7022">MHYSRGSTTDRILHRERIFRLIDLDLEVKEVDMYIQRFVGSDKTCVCEYIFTLQEHTI</sequence>
<proteinExistence type="predicted"/>
<dbReference type="EMBL" id="CP039348">
    <property type="protein sequence ID" value="QCD90419.1"/>
    <property type="molecule type" value="Genomic_DNA"/>
</dbReference>